<protein>
    <submittedName>
        <fullName evidence="7">NF2, moesin-ezrin-radixin like (MERLIN) tumor suppressor a</fullName>
    </submittedName>
</protein>
<dbReference type="AlphaFoldDB" id="A0A3Q1G6Y8"/>
<evidence type="ECO:0000256" key="2">
    <source>
        <dbReference type="ARBA" id="ARBA00022475"/>
    </source>
</evidence>
<dbReference type="PROSITE" id="PS50057">
    <property type="entry name" value="FERM_3"/>
    <property type="match status" value="1"/>
</dbReference>
<evidence type="ECO:0000256" key="1">
    <source>
        <dbReference type="ARBA" id="ARBA00004202"/>
    </source>
</evidence>
<dbReference type="SUPFAM" id="SSF50729">
    <property type="entry name" value="PH domain-like"/>
    <property type="match status" value="1"/>
</dbReference>
<dbReference type="InterPro" id="IPR014352">
    <property type="entry name" value="FERM/acyl-CoA-bd_prot_sf"/>
</dbReference>
<evidence type="ECO:0000256" key="4">
    <source>
        <dbReference type="SAM" id="Coils"/>
    </source>
</evidence>
<dbReference type="InterPro" id="IPR008954">
    <property type="entry name" value="Moesin_tail_sf"/>
</dbReference>
<evidence type="ECO:0000313" key="7">
    <source>
        <dbReference type="Ensembl" id="ENSAPOP00000014005.1"/>
    </source>
</evidence>
<evidence type="ECO:0000256" key="3">
    <source>
        <dbReference type="ARBA" id="ARBA00023136"/>
    </source>
</evidence>
<reference evidence="7" key="2">
    <citation type="submission" date="2025-09" db="UniProtKB">
        <authorList>
            <consortium name="Ensembl"/>
        </authorList>
    </citation>
    <scope>IDENTIFICATION</scope>
</reference>
<dbReference type="InterPro" id="IPR019747">
    <property type="entry name" value="FERM_CS"/>
</dbReference>
<keyword evidence="4" id="KW-0175">Coiled coil</keyword>
<dbReference type="Ensembl" id="ENSAPOT00000032647.1">
    <property type="protein sequence ID" value="ENSAPOP00000014005.1"/>
    <property type="gene ID" value="ENSAPOG00000016853.1"/>
</dbReference>
<dbReference type="Gene3D" id="3.10.20.90">
    <property type="entry name" value="Phosphatidylinositol 3-kinase Catalytic Subunit, Chain A, domain 1"/>
    <property type="match status" value="1"/>
</dbReference>
<feature type="compositionally biased region" description="Basic and acidic residues" evidence="5">
    <location>
        <begin position="420"/>
        <end position="440"/>
    </location>
</feature>
<dbReference type="SMART" id="SM00295">
    <property type="entry name" value="B41"/>
    <property type="match status" value="1"/>
</dbReference>
<reference evidence="7" key="1">
    <citation type="submission" date="2025-08" db="UniProtKB">
        <authorList>
            <consortium name="Ensembl"/>
        </authorList>
    </citation>
    <scope>IDENTIFICATION</scope>
</reference>
<feature type="coiled-coil region" evidence="4">
    <location>
        <begin position="292"/>
        <end position="340"/>
    </location>
</feature>
<evidence type="ECO:0000259" key="6">
    <source>
        <dbReference type="PROSITE" id="PS50057"/>
    </source>
</evidence>
<sequence length="552" mass="64338">MTCPAVEKKKMKSALGHRHVYTVCVKTEEGELEFLYRDTPHAMNCLQYVSLILGLREIWYFGLQYNVDNRVAWLNLARTLRSQGVPLKEPITFRLMIKFYPENVEQELLEDITQHLFFLQYGDYDPDVQKPGFLAVTSLLPKRFINLYIMTTAMWEEKITACYAQHRGKSREEAEMEYLKIAQDLDMYGVDYFLIRNMKGHDLLLGLHALGLHIYKPGNKLTPEVTFIWSEIHRMSFEWNMFLIKVLGKKSNLVKFKSSEGKGCKITSMILSLCMGNHELFMRRRNPDSMEMQEIKIQVAMQRSRKEEAKQRLQKERQLREAAERARDEMEMSLIQLQNDVHMSNVLLLCLGQDLLAEKAKTTEHNAKPLAQKAIKAETEKQHNEVPAICGQEDPEKMLEAEMVALKMDEESEKWDMEDEQLKQELQEASDAEREEKHNLLEITSKSPGLPSDSVPRELSFSREDLCFDFKDTDMKSFFTVTEKKKVAKKKNLHEVLKEMKTEMELLRLKGHETPLDCIYFQNKALGITKHSTLMMLTLQSSESKLAHYETL</sequence>
<dbReference type="InterPro" id="IPR018979">
    <property type="entry name" value="FERM_N"/>
</dbReference>
<dbReference type="InterPro" id="IPR035963">
    <property type="entry name" value="FERM_2"/>
</dbReference>
<dbReference type="InterPro" id="IPR011259">
    <property type="entry name" value="ERM_C_dom"/>
</dbReference>
<proteinExistence type="predicted"/>
<dbReference type="Gene3D" id="2.30.29.30">
    <property type="entry name" value="Pleckstrin-homology domain (PH domain)/Phosphotyrosine-binding domain (PTB)"/>
    <property type="match status" value="1"/>
</dbReference>
<dbReference type="InterPro" id="IPR019748">
    <property type="entry name" value="FERM_central"/>
</dbReference>
<dbReference type="GO" id="GO:0003779">
    <property type="term" value="F:actin binding"/>
    <property type="evidence" value="ECO:0007669"/>
    <property type="project" value="InterPro"/>
</dbReference>
<dbReference type="InterPro" id="IPR000299">
    <property type="entry name" value="FERM_domain"/>
</dbReference>
<accession>A0A3Q1G6Y8</accession>
<dbReference type="InterPro" id="IPR011993">
    <property type="entry name" value="PH-like_dom_sf"/>
</dbReference>
<dbReference type="SUPFAM" id="SSF54236">
    <property type="entry name" value="Ubiquitin-like"/>
    <property type="match status" value="1"/>
</dbReference>
<keyword evidence="3" id="KW-0472">Membrane</keyword>
<dbReference type="Gene3D" id="6.10.360.10">
    <property type="match status" value="1"/>
</dbReference>
<dbReference type="PRINTS" id="PR00935">
    <property type="entry name" value="BAND41"/>
</dbReference>
<dbReference type="Pfam" id="PF00373">
    <property type="entry name" value="FERM_M"/>
    <property type="match status" value="1"/>
</dbReference>
<dbReference type="Pfam" id="PF00769">
    <property type="entry name" value="ERM_C"/>
    <property type="match status" value="1"/>
</dbReference>
<dbReference type="Pfam" id="PF09380">
    <property type="entry name" value="FERM_C"/>
    <property type="match status" value="1"/>
</dbReference>
<dbReference type="CDD" id="cd14473">
    <property type="entry name" value="FERM_B-lobe"/>
    <property type="match status" value="1"/>
</dbReference>
<keyword evidence="2" id="KW-1003">Cell membrane</keyword>
<organism evidence="7 8">
    <name type="scientific">Acanthochromis polyacanthus</name>
    <name type="common">spiny chromis</name>
    <dbReference type="NCBI Taxonomy" id="80966"/>
    <lineage>
        <taxon>Eukaryota</taxon>
        <taxon>Metazoa</taxon>
        <taxon>Chordata</taxon>
        <taxon>Craniata</taxon>
        <taxon>Vertebrata</taxon>
        <taxon>Euteleostomi</taxon>
        <taxon>Actinopterygii</taxon>
        <taxon>Neopterygii</taxon>
        <taxon>Teleostei</taxon>
        <taxon>Neoteleostei</taxon>
        <taxon>Acanthomorphata</taxon>
        <taxon>Ovalentaria</taxon>
        <taxon>Pomacentridae</taxon>
        <taxon>Acanthochromis</taxon>
    </lineage>
</organism>
<dbReference type="InterPro" id="IPR018980">
    <property type="entry name" value="FERM_PH-like_C"/>
</dbReference>
<dbReference type="GeneTree" id="ENSGT01020000230354"/>
<dbReference type="PROSITE" id="PS00661">
    <property type="entry name" value="FERM_2"/>
    <property type="match status" value="1"/>
</dbReference>
<dbReference type="PROSITE" id="PS00660">
    <property type="entry name" value="FERM_1"/>
    <property type="match status" value="1"/>
</dbReference>
<keyword evidence="8" id="KW-1185">Reference proteome</keyword>
<dbReference type="SMART" id="SM01196">
    <property type="entry name" value="FERM_C"/>
    <property type="match status" value="1"/>
</dbReference>
<dbReference type="Gene3D" id="1.20.80.60">
    <property type="match status" value="1"/>
</dbReference>
<evidence type="ECO:0000313" key="8">
    <source>
        <dbReference type="Proteomes" id="UP000257200"/>
    </source>
</evidence>
<feature type="region of interest" description="Disordered" evidence="5">
    <location>
        <begin position="411"/>
        <end position="457"/>
    </location>
</feature>
<name>A0A3Q1G6Y8_9TELE</name>
<dbReference type="InterPro" id="IPR011174">
    <property type="entry name" value="ERM"/>
</dbReference>
<dbReference type="InterPro" id="IPR019749">
    <property type="entry name" value="Band_41_domain"/>
</dbReference>
<evidence type="ECO:0000256" key="5">
    <source>
        <dbReference type="SAM" id="MobiDB-lite"/>
    </source>
</evidence>
<dbReference type="Gene3D" id="1.20.5.450">
    <property type="match status" value="1"/>
</dbReference>
<dbReference type="SUPFAM" id="SSF48678">
    <property type="entry name" value="Moesin tail domain"/>
    <property type="match status" value="1"/>
</dbReference>
<comment type="subcellular location">
    <subcellularLocation>
        <location evidence="1">Cell membrane</location>
        <topology evidence="1">Peripheral membrane protein</topology>
    </subcellularLocation>
</comment>
<dbReference type="InterPro" id="IPR029071">
    <property type="entry name" value="Ubiquitin-like_domsf"/>
</dbReference>
<dbReference type="PANTHER" id="PTHR23281">
    <property type="entry name" value="MERLIN/MOESIN/EZRIN/RADIXIN"/>
    <property type="match status" value="1"/>
</dbReference>
<dbReference type="Pfam" id="PF09379">
    <property type="entry name" value="FERM_N"/>
    <property type="match status" value="1"/>
</dbReference>
<feature type="domain" description="FERM" evidence="6">
    <location>
        <begin position="1"/>
        <end position="285"/>
    </location>
</feature>
<dbReference type="GO" id="GO:0005886">
    <property type="term" value="C:plasma membrane"/>
    <property type="evidence" value="ECO:0007669"/>
    <property type="project" value="UniProtKB-SubCell"/>
</dbReference>
<dbReference type="Gene3D" id="1.20.80.10">
    <property type="match status" value="1"/>
</dbReference>
<dbReference type="SUPFAM" id="SSF47031">
    <property type="entry name" value="Second domain of FERM"/>
    <property type="match status" value="1"/>
</dbReference>
<dbReference type="Proteomes" id="UP000257200">
    <property type="component" value="Unplaced"/>
</dbReference>